<dbReference type="Proteomes" id="UP000017805">
    <property type="component" value="Chromosome"/>
</dbReference>
<gene>
    <name evidence="1" type="ORF">N288_23975</name>
</gene>
<organism evidence="1 2">
    <name type="scientific">Bacillus infantis NRRL B-14911</name>
    <dbReference type="NCBI Taxonomy" id="1367477"/>
    <lineage>
        <taxon>Bacteria</taxon>
        <taxon>Bacillati</taxon>
        <taxon>Bacillota</taxon>
        <taxon>Bacilli</taxon>
        <taxon>Bacillales</taxon>
        <taxon>Bacillaceae</taxon>
        <taxon>Bacillus</taxon>
    </lineage>
</organism>
<evidence type="ECO:0000313" key="1">
    <source>
        <dbReference type="EMBL" id="AGX06630.1"/>
    </source>
</evidence>
<protein>
    <submittedName>
        <fullName evidence="1">Uncharacterized protein</fullName>
    </submittedName>
</protein>
<evidence type="ECO:0000313" key="2">
    <source>
        <dbReference type="Proteomes" id="UP000017805"/>
    </source>
</evidence>
<sequence>MKIVLLSLITGFAVGFIFALFNCRYPPRQHWLE</sequence>
<proteinExistence type="predicted"/>
<reference evidence="1 2" key="1">
    <citation type="submission" date="2013-07" db="EMBL/GenBank/DDBJ databases">
        <title>Complete genome sequence of Bacillus infantis NRRL B-14911 that has potential to induce cardiac disease by antigenic mimicry.</title>
        <authorList>
            <person name="Massilamany C."/>
            <person name="Smith T.P.L."/>
            <person name="Loy J.D."/>
            <person name="Barletta R."/>
            <person name="Reddy J."/>
        </authorList>
    </citation>
    <scope>NUCLEOTIDE SEQUENCE [LARGE SCALE GENOMIC DNA]</scope>
    <source>
        <strain evidence="1 2">NRRL B-14911</strain>
    </source>
</reference>
<dbReference type="STRING" id="1367477.N288_23975"/>
<dbReference type="AlphaFoldDB" id="U5LGM5"/>
<dbReference type="KEGG" id="bif:N288_23975"/>
<dbReference type="EMBL" id="CP006643">
    <property type="protein sequence ID" value="AGX06630.1"/>
    <property type="molecule type" value="Genomic_DNA"/>
</dbReference>
<dbReference type="PATRIC" id="fig|1367477.3.peg.4789"/>
<name>U5LGM5_9BACI</name>
<accession>U5LGM5</accession>
<keyword evidence="2" id="KW-1185">Reference proteome</keyword>
<dbReference type="HOGENOM" id="CLU_217475_0_0_9"/>